<reference evidence="4" key="1">
    <citation type="journal article" date="2021" name="Nat. Commun.">
        <title>Genetic determinants of endophytism in the Arabidopsis root mycobiome.</title>
        <authorList>
            <person name="Mesny F."/>
            <person name="Miyauchi S."/>
            <person name="Thiergart T."/>
            <person name="Pickel B."/>
            <person name="Atanasova L."/>
            <person name="Karlsson M."/>
            <person name="Huettel B."/>
            <person name="Barry K.W."/>
            <person name="Haridas S."/>
            <person name="Chen C."/>
            <person name="Bauer D."/>
            <person name="Andreopoulos W."/>
            <person name="Pangilinan J."/>
            <person name="LaButti K."/>
            <person name="Riley R."/>
            <person name="Lipzen A."/>
            <person name="Clum A."/>
            <person name="Drula E."/>
            <person name="Henrissat B."/>
            <person name="Kohler A."/>
            <person name="Grigoriev I.V."/>
            <person name="Martin F.M."/>
            <person name="Hacquard S."/>
        </authorList>
    </citation>
    <scope>NUCLEOTIDE SEQUENCE</scope>
    <source>
        <strain evidence="4">MPI-CAGE-AT-0147</strain>
    </source>
</reference>
<accession>A0A9P9J8M0</accession>
<evidence type="ECO:0000259" key="3">
    <source>
        <dbReference type="Pfam" id="PF00144"/>
    </source>
</evidence>
<evidence type="ECO:0000313" key="5">
    <source>
        <dbReference type="Proteomes" id="UP000738349"/>
    </source>
</evidence>
<dbReference type="OrthoDB" id="428260at2759"/>
<dbReference type="Pfam" id="PF00144">
    <property type="entry name" value="Beta-lactamase"/>
    <property type="match status" value="1"/>
</dbReference>
<proteinExistence type="inferred from homology"/>
<dbReference type="GO" id="GO:0016787">
    <property type="term" value="F:hydrolase activity"/>
    <property type="evidence" value="ECO:0007669"/>
    <property type="project" value="UniProtKB-KW"/>
</dbReference>
<feature type="domain" description="Beta-lactamase-related" evidence="3">
    <location>
        <begin position="29"/>
        <end position="362"/>
    </location>
</feature>
<dbReference type="PANTHER" id="PTHR43283:SF17">
    <property type="entry name" value="(LOVD), PUTATIVE (AFU_ORTHOLOGUE AFUA_5G00920)-RELATED"/>
    <property type="match status" value="1"/>
</dbReference>
<comment type="caution">
    <text evidence="4">The sequence shown here is derived from an EMBL/GenBank/DDBJ whole genome shotgun (WGS) entry which is preliminary data.</text>
</comment>
<dbReference type="SUPFAM" id="SSF56601">
    <property type="entry name" value="beta-lactamase/transpeptidase-like"/>
    <property type="match status" value="1"/>
</dbReference>
<keyword evidence="2" id="KW-0378">Hydrolase</keyword>
<evidence type="ECO:0000256" key="2">
    <source>
        <dbReference type="ARBA" id="ARBA00022801"/>
    </source>
</evidence>
<dbReference type="InterPro" id="IPR001466">
    <property type="entry name" value="Beta-lactam-related"/>
</dbReference>
<dbReference type="InterPro" id="IPR012338">
    <property type="entry name" value="Beta-lactam/transpept-like"/>
</dbReference>
<sequence>MEAYEALLEKAVLEGIVPGAISLAKDKNGKLNYSKVISGPDSTYALNTVLEVASLTKLITTIAALQLVEKGLITLDEDVALHIPTFASRDVLDGEIAPDGTYSSHKRKNQITLHHLLTHTAGASYTFTDERIAKYVNSSPAYETKGTIDTHFHFPLSYEPGEGWLYGNALDRVGQIIEKLSGDNLEDYFQRNIFKPLGISSASFWSDTRPPMAVRAHQHAPAILNPNTESFTTGLNECFGGQGLFTNLQDYIKVLYSLLMDDEVLLKRETTALMFQPQLSAVTKAALLQRLESPEWAVGDLPPTGEYDWGYGGLLIDGDHHSYRRRNTLLWSGAPSLFWFIDREAGLCGVFGTQVLPPSDPAVRPLIKAFEEAVYHRLDEINKK</sequence>
<comment type="similarity">
    <text evidence="1">Belongs to the class-A beta-lactamase family.</text>
</comment>
<evidence type="ECO:0000313" key="4">
    <source>
        <dbReference type="EMBL" id="KAH7153551.1"/>
    </source>
</evidence>
<name>A0A9P9J8M0_9HYPO</name>
<organism evidence="4 5">
    <name type="scientific">Dactylonectria macrodidyma</name>
    <dbReference type="NCBI Taxonomy" id="307937"/>
    <lineage>
        <taxon>Eukaryota</taxon>
        <taxon>Fungi</taxon>
        <taxon>Dikarya</taxon>
        <taxon>Ascomycota</taxon>
        <taxon>Pezizomycotina</taxon>
        <taxon>Sordariomycetes</taxon>
        <taxon>Hypocreomycetidae</taxon>
        <taxon>Hypocreales</taxon>
        <taxon>Nectriaceae</taxon>
        <taxon>Dactylonectria</taxon>
    </lineage>
</organism>
<protein>
    <submittedName>
        <fullName evidence="4">Beta-lactamase family protein</fullName>
    </submittedName>
</protein>
<dbReference type="EMBL" id="JAGMUV010000006">
    <property type="protein sequence ID" value="KAH7153551.1"/>
    <property type="molecule type" value="Genomic_DNA"/>
</dbReference>
<gene>
    <name evidence="4" type="ORF">EDB81DRAFT_855895</name>
</gene>
<dbReference type="Proteomes" id="UP000738349">
    <property type="component" value="Unassembled WGS sequence"/>
</dbReference>
<evidence type="ECO:0000256" key="1">
    <source>
        <dbReference type="ARBA" id="ARBA00009009"/>
    </source>
</evidence>
<keyword evidence="5" id="KW-1185">Reference proteome</keyword>
<dbReference type="PANTHER" id="PTHR43283">
    <property type="entry name" value="BETA-LACTAMASE-RELATED"/>
    <property type="match status" value="1"/>
</dbReference>
<dbReference type="Gene3D" id="3.40.710.10">
    <property type="entry name" value="DD-peptidase/beta-lactamase superfamily"/>
    <property type="match status" value="1"/>
</dbReference>
<dbReference type="AlphaFoldDB" id="A0A9P9J8M0"/>
<dbReference type="InterPro" id="IPR050789">
    <property type="entry name" value="Diverse_Enzym_Activities"/>
</dbReference>